<keyword evidence="2 11" id="KW-0812">Transmembrane</keyword>
<dbReference type="InterPro" id="IPR036971">
    <property type="entry name" value="PDEase_catalytic_dom_sf"/>
</dbReference>
<feature type="binding site" evidence="9">
    <location>
        <position position="454"/>
    </location>
    <ligand>
        <name>Zn(2+)</name>
        <dbReference type="ChEBI" id="CHEBI:29105"/>
        <label>1</label>
    </ligand>
</feature>
<reference evidence="13 14" key="1">
    <citation type="journal article" date="2024" name="Science">
        <title>Giant polyketide synthase enzymes in the biosynthesis of giant marine polyether toxins.</title>
        <authorList>
            <person name="Fallon T.R."/>
            <person name="Shende V.V."/>
            <person name="Wierzbicki I.H."/>
            <person name="Pendleton A.L."/>
            <person name="Watervoot N.F."/>
            <person name="Auber R.P."/>
            <person name="Gonzalez D.J."/>
            <person name="Wisecaver J.H."/>
            <person name="Moore B.S."/>
        </authorList>
    </citation>
    <scope>NUCLEOTIDE SEQUENCE [LARGE SCALE GENOMIC DNA]</scope>
    <source>
        <strain evidence="13 14">12B1</strain>
    </source>
</reference>
<feature type="binding site" evidence="9">
    <location>
        <position position="455"/>
    </location>
    <ligand>
        <name>Zn(2+)</name>
        <dbReference type="ChEBI" id="CHEBI:29105"/>
        <label>1</label>
    </ligand>
</feature>
<dbReference type="PROSITE" id="PS51845">
    <property type="entry name" value="PDEASE_I_2"/>
    <property type="match status" value="1"/>
</dbReference>
<dbReference type="InterPro" id="IPR002073">
    <property type="entry name" value="PDEase_catalytic_dom"/>
</dbReference>
<feature type="binding site" evidence="8">
    <location>
        <position position="455"/>
    </location>
    <ligand>
        <name>AMP</name>
        <dbReference type="ChEBI" id="CHEBI:456215"/>
    </ligand>
</feature>
<protein>
    <recommendedName>
        <fullName evidence="12">PDEase domain-containing protein</fullName>
    </recommendedName>
</protein>
<dbReference type="InterPro" id="IPR027359">
    <property type="entry name" value="Volt_channel_dom_sf"/>
</dbReference>
<organism evidence="13 14">
    <name type="scientific">Prymnesium parvum</name>
    <name type="common">Toxic golden alga</name>
    <dbReference type="NCBI Taxonomy" id="97485"/>
    <lineage>
        <taxon>Eukaryota</taxon>
        <taxon>Haptista</taxon>
        <taxon>Haptophyta</taxon>
        <taxon>Prymnesiophyceae</taxon>
        <taxon>Prymnesiales</taxon>
        <taxon>Prymnesiaceae</taxon>
        <taxon>Prymnesium</taxon>
    </lineage>
</organism>
<dbReference type="Gene3D" id="1.20.120.350">
    <property type="entry name" value="Voltage-gated potassium channels. Chain C"/>
    <property type="match status" value="1"/>
</dbReference>
<evidence type="ECO:0000256" key="10">
    <source>
        <dbReference type="SAM" id="MobiDB-lite"/>
    </source>
</evidence>
<dbReference type="PANTHER" id="PTHR11347">
    <property type="entry name" value="CYCLIC NUCLEOTIDE PHOSPHODIESTERASE"/>
    <property type="match status" value="1"/>
</dbReference>
<dbReference type="GO" id="GO:0046872">
    <property type="term" value="F:metal ion binding"/>
    <property type="evidence" value="ECO:0007669"/>
    <property type="project" value="UniProtKB-KW"/>
</dbReference>
<name>A0AB34IQ52_PRYPA</name>
<feature type="binding site" evidence="8">
    <location>
        <position position="617"/>
    </location>
    <ligand>
        <name>AMP</name>
        <dbReference type="ChEBI" id="CHEBI:456215"/>
    </ligand>
</feature>
<gene>
    <name evidence="13" type="ORF">AB1Y20_012023</name>
</gene>
<evidence type="ECO:0000313" key="14">
    <source>
        <dbReference type="Proteomes" id="UP001515480"/>
    </source>
</evidence>
<feature type="compositionally biased region" description="Polar residues" evidence="10">
    <location>
        <begin position="293"/>
        <end position="309"/>
    </location>
</feature>
<dbReference type="Proteomes" id="UP001515480">
    <property type="component" value="Unassembled WGS sequence"/>
</dbReference>
<dbReference type="InterPro" id="IPR003607">
    <property type="entry name" value="HD/PDEase_dom"/>
</dbReference>
<keyword evidence="6 11" id="KW-0472">Membrane</keyword>
<keyword evidence="4" id="KW-0378">Hydrolase</keyword>
<feature type="binding site" evidence="8">
    <location>
        <begin position="414"/>
        <end position="418"/>
    </location>
    <ligand>
        <name>AMP</name>
        <dbReference type="ChEBI" id="CHEBI:456215"/>
    </ligand>
</feature>
<dbReference type="CDD" id="cd00077">
    <property type="entry name" value="HDc"/>
    <property type="match status" value="1"/>
</dbReference>
<evidence type="ECO:0000256" key="7">
    <source>
        <dbReference type="PIRSR" id="PIRSR623088-1"/>
    </source>
</evidence>
<evidence type="ECO:0000256" key="1">
    <source>
        <dbReference type="ARBA" id="ARBA00004141"/>
    </source>
</evidence>
<feature type="transmembrane region" description="Helical" evidence="11">
    <location>
        <begin position="143"/>
        <end position="164"/>
    </location>
</feature>
<feature type="active site" description="Proton donor" evidence="7">
    <location>
        <position position="414"/>
    </location>
</feature>
<dbReference type="Pfam" id="PF00233">
    <property type="entry name" value="PDEase_I"/>
    <property type="match status" value="1"/>
</dbReference>
<dbReference type="InterPro" id="IPR023088">
    <property type="entry name" value="PDEase"/>
</dbReference>
<evidence type="ECO:0000256" key="5">
    <source>
        <dbReference type="ARBA" id="ARBA00022989"/>
    </source>
</evidence>
<feature type="binding site" evidence="9">
    <location>
        <position position="455"/>
    </location>
    <ligand>
        <name>Zn(2+)</name>
        <dbReference type="ChEBI" id="CHEBI:29105"/>
        <label>2</label>
    </ligand>
</feature>
<comment type="caution">
    <text evidence="13">The sequence shown here is derived from an EMBL/GenBank/DDBJ whole genome shotgun (WGS) entry which is preliminary data.</text>
</comment>
<dbReference type="SUPFAM" id="SSF109604">
    <property type="entry name" value="HD-domain/PDEase-like"/>
    <property type="match status" value="1"/>
</dbReference>
<keyword evidence="5 11" id="KW-1133">Transmembrane helix</keyword>
<feature type="transmembrane region" description="Helical" evidence="11">
    <location>
        <begin position="70"/>
        <end position="91"/>
    </location>
</feature>
<dbReference type="InterPro" id="IPR005821">
    <property type="entry name" value="Ion_trans_dom"/>
</dbReference>
<feature type="binding site" evidence="9">
    <location>
        <position position="566"/>
    </location>
    <ligand>
        <name>Zn(2+)</name>
        <dbReference type="ChEBI" id="CHEBI:29105"/>
        <label>1</label>
    </ligand>
</feature>
<dbReference type="GO" id="GO:0016020">
    <property type="term" value="C:membrane"/>
    <property type="evidence" value="ECO:0007669"/>
    <property type="project" value="UniProtKB-SubCell"/>
</dbReference>
<evidence type="ECO:0000256" key="2">
    <source>
        <dbReference type="ARBA" id="ARBA00022692"/>
    </source>
</evidence>
<evidence type="ECO:0000256" key="8">
    <source>
        <dbReference type="PIRSR" id="PIRSR623088-2"/>
    </source>
</evidence>
<evidence type="ECO:0000256" key="4">
    <source>
        <dbReference type="ARBA" id="ARBA00022801"/>
    </source>
</evidence>
<feature type="transmembrane region" description="Helical" evidence="11">
    <location>
        <begin position="111"/>
        <end position="131"/>
    </location>
</feature>
<accession>A0AB34IQ52</accession>
<feature type="region of interest" description="Disordered" evidence="10">
    <location>
        <begin position="21"/>
        <end position="48"/>
    </location>
</feature>
<proteinExistence type="predicted"/>
<dbReference type="GO" id="GO:0007165">
    <property type="term" value="P:signal transduction"/>
    <property type="evidence" value="ECO:0007669"/>
    <property type="project" value="InterPro"/>
</dbReference>
<dbReference type="PRINTS" id="PR00387">
    <property type="entry name" value="PDIESTERASE1"/>
</dbReference>
<evidence type="ECO:0000256" key="9">
    <source>
        <dbReference type="PIRSR" id="PIRSR623088-3"/>
    </source>
</evidence>
<comment type="subcellular location">
    <subcellularLocation>
        <location evidence="1">Membrane</location>
        <topology evidence="1">Multi-pass membrane protein</topology>
    </subcellularLocation>
</comment>
<sequence length="687" mass="77486">MDGAFPAQLPRFDRRAIPPFPCGTSPPLRRLTAGSGDAMERETNAEKKAHRRKKLTCRGKLRVLLDSSKVELFTVSLVLVYLLFIVIDIALPDVAFPCDAELKDTWQRAFWCIDMGFLCLFMLELGIRLFAWGPIYLRDPFNAIDAAIIIGSFTVAIIVFPSVFAQNANGDSVRSTSQITRLVRIVRVFRLLTAMTKFQKNRASTDVRRKKAKYRKTGSYVERVIDILQKLRKSSPFMEHNEDRENLNFIIDIIVSDQLYAVHLQGGEGGVSADVQGFLQQTGVETATRRNKGQTGSFSKSDFANSGATQEELAAEGADGRKMRQSASRLANNELLWVDKLLDEDEVSAHLADAFKWDFNMFELETKSQKHPVLTMVLHLVHTLDLEDQLPINMSSLMKYLTVLEASYNDPPFHNYLHAADCTHGTTYFLLQPKVRQHFSPLDIYSLILAAAMHDCAHPGYSNAFLVNSKHEFAILYNDSSVLESYHVSRAWRLMLEKGQDPFEGFAKEQYTEARQTIVACILGTDMKFHFDHLTKFKTRVGAGAFDSPDRKDVRLLLTMCLHAADVSNPAKPWDLSKEWTSRVMDEFFRQGDAESEAGLPISPFMDRSKTNIATCQVGFINILIKPFFLEWCQFLGEECMRDVFANVESNVAKWEAEGEAVLGDRLEKIKTPPPVAARASSAGMKT</sequence>
<evidence type="ECO:0000256" key="6">
    <source>
        <dbReference type="ARBA" id="ARBA00023136"/>
    </source>
</evidence>
<feature type="region of interest" description="Disordered" evidence="10">
    <location>
        <begin position="286"/>
        <end position="322"/>
    </location>
</feature>
<dbReference type="Pfam" id="PF00520">
    <property type="entry name" value="Ion_trans"/>
    <property type="match status" value="1"/>
</dbReference>
<dbReference type="EMBL" id="JBGBPQ010000021">
    <property type="protein sequence ID" value="KAL1503544.1"/>
    <property type="molecule type" value="Genomic_DNA"/>
</dbReference>
<feature type="domain" description="PDEase" evidence="12">
    <location>
        <begin position="339"/>
        <end position="662"/>
    </location>
</feature>
<keyword evidence="3 9" id="KW-0479">Metal-binding</keyword>
<dbReference type="SMART" id="SM00471">
    <property type="entry name" value="HDc"/>
    <property type="match status" value="1"/>
</dbReference>
<feature type="compositionally biased region" description="Basic and acidic residues" evidence="10">
    <location>
        <begin position="38"/>
        <end position="47"/>
    </location>
</feature>
<evidence type="ECO:0000256" key="3">
    <source>
        <dbReference type="ARBA" id="ARBA00022723"/>
    </source>
</evidence>
<evidence type="ECO:0000256" key="11">
    <source>
        <dbReference type="SAM" id="Phobius"/>
    </source>
</evidence>
<dbReference type="GO" id="GO:0005216">
    <property type="term" value="F:monoatomic ion channel activity"/>
    <property type="evidence" value="ECO:0007669"/>
    <property type="project" value="InterPro"/>
</dbReference>
<dbReference type="AlphaFoldDB" id="A0AB34IQ52"/>
<feature type="binding site" evidence="8">
    <location>
        <position position="566"/>
    </location>
    <ligand>
        <name>AMP</name>
        <dbReference type="ChEBI" id="CHEBI:456215"/>
    </ligand>
</feature>
<feature type="binding site" evidence="9">
    <location>
        <position position="418"/>
    </location>
    <ligand>
        <name>Zn(2+)</name>
        <dbReference type="ChEBI" id="CHEBI:29105"/>
        <label>1</label>
    </ligand>
</feature>
<dbReference type="Gene3D" id="1.10.1300.10">
    <property type="entry name" value="3'5'-cyclic nucleotide phosphodiesterase, catalytic domain"/>
    <property type="match status" value="1"/>
</dbReference>
<evidence type="ECO:0000313" key="13">
    <source>
        <dbReference type="EMBL" id="KAL1503544.1"/>
    </source>
</evidence>
<dbReference type="GO" id="GO:0004114">
    <property type="term" value="F:3',5'-cyclic-nucleotide phosphodiesterase activity"/>
    <property type="evidence" value="ECO:0007669"/>
    <property type="project" value="InterPro"/>
</dbReference>
<evidence type="ECO:0000259" key="12">
    <source>
        <dbReference type="PROSITE" id="PS51845"/>
    </source>
</evidence>
<keyword evidence="14" id="KW-1185">Reference proteome</keyword>
<dbReference type="SUPFAM" id="SSF81324">
    <property type="entry name" value="Voltage-gated potassium channels"/>
    <property type="match status" value="1"/>
</dbReference>